<dbReference type="Gene3D" id="3.40.395.10">
    <property type="entry name" value="Adenoviral Proteinase, Chain A"/>
    <property type="match status" value="1"/>
</dbReference>
<dbReference type="HOGENOM" id="CLU_308935_0_0_1"/>
<comment type="similarity">
    <text evidence="1">Belongs to the peptidase C48 family.</text>
</comment>
<feature type="compositionally biased region" description="Low complexity" evidence="5">
    <location>
        <begin position="598"/>
        <end position="625"/>
    </location>
</feature>
<dbReference type="SUPFAM" id="SSF68906">
    <property type="entry name" value="SAP domain"/>
    <property type="match status" value="1"/>
</dbReference>
<dbReference type="PROSITE" id="PS50800">
    <property type="entry name" value="SAP"/>
    <property type="match status" value="1"/>
</dbReference>
<feature type="region of interest" description="Disordered" evidence="5">
    <location>
        <begin position="257"/>
        <end position="276"/>
    </location>
</feature>
<dbReference type="GO" id="GO:0006508">
    <property type="term" value="P:proteolysis"/>
    <property type="evidence" value="ECO:0007669"/>
    <property type="project" value="UniProtKB-KW"/>
</dbReference>
<evidence type="ECO:0000256" key="5">
    <source>
        <dbReference type="SAM" id="MobiDB-lite"/>
    </source>
</evidence>
<dbReference type="STRING" id="2903.R1F5M6"/>
<dbReference type="Pfam" id="PF02037">
    <property type="entry name" value="SAP"/>
    <property type="match status" value="1"/>
</dbReference>
<keyword evidence="4" id="KW-0788">Thiol protease</keyword>
<feature type="compositionally biased region" description="Basic and acidic residues" evidence="5">
    <location>
        <begin position="75"/>
        <end position="96"/>
    </location>
</feature>
<dbReference type="SUPFAM" id="SSF54001">
    <property type="entry name" value="Cysteine proteinases"/>
    <property type="match status" value="1"/>
</dbReference>
<dbReference type="GO" id="GO:0005634">
    <property type="term" value="C:nucleus"/>
    <property type="evidence" value="ECO:0007669"/>
    <property type="project" value="TreeGrafter"/>
</dbReference>
<keyword evidence="9" id="KW-1185">Reference proteome</keyword>
<dbReference type="InterPro" id="IPR003034">
    <property type="entry name" value="SAP_dom"/>
</dbReference>
<evidence type="ECO:0000259" key="6">
    <source>
        <dbReference type="PROSITE" id="PS50600"/>
    </source>
</evidence>
<dbReference type="PROSITE" id="PS50600">
    <property type="entry name" value="ULP_PROTEASE"/>
    <property type="match status" value="1"/>
</dbReference>
<feature type="compositionally biased region" description="Low complexity" evidence="5">
    <location>
        <begin position="372"/>
        <end position="396"/>
    </location>
</feature>
<dbReference type="GO" id="GO:0016926">
    <property type="term" value="P:protein desumoylation"/>
    <property type="evidence" value="ECO:0007669"/>
    <property type="project" value="TreeGrafter"/>
</dbReference>
<reference evidence="8" key="2">
    <citation type="submission" date="2024-10" db="UniProtKB">
        <authorList>
            <consortium name="EnsemblProtists"/>
        </authorList>
    </citation>
    <scope>IDENTIFICATION</scope>
</reference>
<dbReference type="Gene3D" id="1.10.720.30">
    <property type="entry name" value="SAP domain"/>
    <property type="match status" value="1"/>
</dbReference>
<feature type="domain" description="Ubiquitin-like protease family profile" evidence="6">
    <location>
        <begin position="733"/>
        <end position="920"/>
    </location>
</feature>
<keyword evidence="2" id="KW-0645">Protease</keyword>
<accession>A0A0D3K4C1</accession>
<sequence length="955" mass="104408">MCRQTPSWPWLSTLWLAAGESPRSFSQTIFTDHQRQVCDYALVYAEKKNDGEAPYSVSFTATQSGDVIVQLHPHSQLERAGRSARGRADAGPRLVDKNALSARGSGPSRQSRSPSPDSPPAKRAASADSSGYETDTPDEVQQEAVRRVCGALGMREQFEAAMAAGELLEMLESLPRGAVEASVRQMRGYNRTGEWPEPILTSPAPQRGRSPSPVDEWAEATARQWLARATHKLGGDVTINGTQSFLMGLLLGLPAEPDVHGSSEPEEVREMQRIDAVDARRLEDAIARLEEKEEESDSAEGGAAEPAAPQPQRRTDPTLALPGGGVGYKRAVVAEFNRVKRGGRLSRDRLQRVRQGASQIQKRQGAVRRGPSEAAPATGATEPPQSEAASSSAADVADGEEEAPRYLRPGDDFAMAFLSGPLGKQVFKWWLGRVTTIYQGAQLRREPLPLDKLPKGVTVVAEWYEPVGDSRTEYRYATLTASTSERQKRQPMHAFISPVSLTSDADGIYSLVDAKETLESLDETLALLQAAAPKPSSKAARDEESEGYMAMKVNELKELLFQRGLSRSGKKAALIERLEESDKAATAGPSTSRRSSKATAGQPDADAAAARLDANAGAATSSPAEPSLPPSASPSKREPSPGPESPARTDDAAASLLPPGATPLKDFVAKLPEITLQPAAAMLGIIQDKLSMRFSRLNPPRELEAQATFAEVRRTQQARTTNTELVDVTINNYVVNKDSFARLRPKGLISEAELRQDLTCNYLNDELVNAWFAALHSSLAREDRHERKVRGIDALTTKKLAGTHGEFTVESVRRIVRRLDMREALFSFSALIFPHVHNFHWTCVVVDFESRSIFSADSMSGQHEDFVKHVCGFMDIASRELRGEPFDFGGWAIGSLRACSPKQPNAFDCGLFPCLIARCLRHGVKLPTAPSQFQMERWRDAHTYELLRGEVRSFV</sequence>
<feature type="region of interest" description="Disordered" evidence="5">
    <location>
        <begin position="346"/>
        <end position="405"/>
    </location>
</feature>
<dbReference type="InterPro" id="IPR038765">
    <property type="entry name" value="Papain-like_cys_pep_sf"/>
</dbReference>
<dbReference type="AlphaFoldDB" id="A0A0D3K4C1"/>
<feature type="region of interest" description="Disordered" evidence="5">
    <location>
        <begin position="580"/>
        <end position="659"/>
    </location>
</feature>
<evidence type="ECO:0000313" key="8">
    <source>
        <dbReference type="EnsemblProtists" id="EOD30606"/>
    </source>
</evidence>
<keyword evidence="3" id="KW-0378">Hydrolase</keyword>
<reference evidence="9" key="1">
    <citation type="journal article" date="2013" name="Nature">
        <title>Pan genome of the phytoplankton Emiliania underpins its global distribution.</title>
        <authorList>
            <person name="Read B.A."/>
            <person name="Kegel J."/>
            <person name="Klute M.J."/>
            <person name="Kuo A."/>
            <person name="Lefebvre S.C."/>
            <person name="Maumus F."/>
            <person name="Mayer C."/>
            <person name="Miller J."/>
            <person name="Monier A."/>
            <person name="Salamov A."/>
            <person name="Young J."/>
            <person name="Aguilar M."/>
            <person name="Claverie J.M."/>
            <person name="Frickenhaus S."/>
            <person name="Gonzalez K."/>
            <person name="Herman E.K."/>
            <person name="Lin Y.C."/>
            <person name="Napier J."/>
            <person name="Ogata H."/>
            <person name="Sarno A.F."/>
            <person name="Shmutz J."/>
            <person name="Schroeder D."/>
            <person name="de Vargas C."/>
            <person name="Verret F."/>
            <person name="von Dassow P."/>
            <person name="Valentin K."/>
            <person name="Van de Peer Y."/>
            <person name="Wheeler G."/>
            <person name="Dacks J.B."/>
            <person name="Delwiche C.F."/>
            <person name="Dyhrman S.T."/>
            <person name="Glockner G."/>
            <person name="John U."/>
            <person name="Richards T."/>
            <person name="Worden A.Z."/>
            <person name="Zhang X."/>
            <person name="Grigoriev I.V."/>
            <person name="Allen A.E."/>
            <person name="Bidle K."/>
            <person name="Borodovsky M."/>
            <person name="Bowler C."/>
            <person name="Brownlee C."/>
            <person name="Cock J.M."/>
            <person name="Elias M."/>
            <person name="Gladyshev V.N."/>
            <person name="Groth M."/>
            <person name="Guda C."/>
            <person name="Hadaegh A."/>
            <person name="Iglesias-Rodriguez M.D."/>
            <person name="Jenkins J."/>
            <person name="Jones B.M."/>
            <person name="Lawson T."/>
            <person name="Leese F."/>
            <person name="Lindquist E."/>
            <person name="Lobanov A."/>
            <person name="Lomsadze A."/>
            <person name="Malik S.B."/>
            <person name="Marsh M.E."/>
            <person name="Mackinder L."/>
            <person name="Mock T."/>
            <person name="Mueller-Roeber B."/>
            <person name="Pagarete A."/>
            <person name="Parker M."/>
            <person name="Probert I."/>
            <person name="Quesneville H."/>
            <person name="Raines C."/>
            <person name="Rensing S.A."/>
            <person name="Riano-Pachon D.M."/>
            <person name="Richier S."/>
            <person name="Rokitta S."/>
            <person name="Shiraiwa Y."/>
            <person name="Soanes D.M."/>
            <person name="van der Giezen M."/>
            <person name="Wahlund T.M."/>
            <person name="Williams B."/>
            <person name="Wilson W."/>
            <person name="Wolfe G."/>
            <person name="Wurch L.L."/>
        </authorList>
    </citation>
    <scope>NUCLEOTIDE SEQUENCE</scope>
</reference>
<feature type="domain" description="SAP" evidence="7">
    <location>
        <begin position="548"/>
        <end position="582"/>
    </location>
</feature>
<dbReference type="Pfam" id="PF02902">
    <property type="entry name" value="Peptidase_C48"/>
    <property type="match status" value="1"/>
</dbReference>
<evidence type="ECO:0000259" key="7">
    <source>
        <dbReference type="PROSITE" id="PS50800"/>
    </source>
</evidence>
<dbReference type="SMART" id="SM00513">
    <property type="entry name" value="SAP"/>
    <property type="match status" value="1"/>
</dbReference>
<dbReference type="PaxDb" id="2903-EOD30606"/>
<feature type="region of interest" description="Disordered" evidence="5">
    <location>
        <begin position="74"/>
        <end position="141"/>
    </location>
</feature>
<dbReference type="PANTHER" id="PTHR12606">
    <property type="entry name" value="SENTRIN/SUMO-SPECIFIC PROTEASE"/>
    <property type="match status" value="1"/>
</dbReference>
<evidence type="ECO:0000256" key="3">
    <source>
        <dbReference type="ARBA" id="ARBA00022801"/>
    </source>
</evidence>
<feature type="region of interest" description="Disordered" evidence="5">
    <location>
        <begin position="192"/>
        <end position="214"/>
    </location>
</feature>
<dbReference type="InterPro" id="IPR003653">
    <property type="entry name" value="Peptidase_C48_C"/>
</dbReference>
<dbReference type="EnsemblProtists" id="EOD30606">
    <property type="protein sequence ID" value="EOD30606"/>
    <property type="gene ID" value="EMIHUDRAFT_232580"/>
</dbReference>
<evidence type="ECO:0000256" key="1">
    <source>
        <dbReference type="ARBA" id="ARBA00005234"/>
    </source>
</evidence>
<proteinExistence type="inferred from homology"/>
<evidence type="ECO:0000256" key="2">
    <source>
        <dbReference type="ARBA" id="ARBA00022670"/>
    </source>
</evidence>
<protein>
    <recommendedName>
        <fullName evidence="10">Ubiquitin-like protease family profile domain-containing protein</fullName>
    </recommendedName>
</protein>
<dbReference type="GO" id="GO:0016929">
    <property type="term" value="F:deSUMOylase activity"/>
    <property type="evidence" value="ECO:0007669"/>
    <property type="project" value="TreeGrafter"/>
</dbReference>
<dbReference type="eggNOG" id="KOG0778">
    <property type="taxonomic scope" value="Eukaryota"/>
</dbReference>
<dbReference type="KEGG" id="ehx:EMIHUDRAFT_232580"/>
<dbReference type="GeneID" id="17275879"/>
<evidence type="ECO:0008006" key="10">
    <source>
        <dbReference type="Google" id="ProtNLM"/>
    </source>
</evidence>
<evidence type="ECO:0000256" key="4">
    <source>
        <dbReference type="ARBA" id="ARBA00022807"/>
    </source>
</evidence>
<dbReference type="RefSeq" id="XP_005783035.1">
    <property type="nucleotide sequence ID" value="XM_005782978.1"/>
</dbReference>
<name>A0A0D3K4C1_EMIH1</name>
<feature type="compositionally biased region" description="Low complexity" evidence="5">
    <location>
        <begin position="101"/>
        <end position="130"/>
    </location>
</feature>
<dbReference type="InterPro" id="IPR036361">
    <property type="entry name" value="SAP_dom_sf"/>
</dbReference>
<evidence type="ECO:0000313" key="9">
    <source>
        <dbReference type="Proteomes" id="UP000013827"/>
    </source>
</evidence>
<feature type="region of interest" description="Disordered" evidence="5">
    <location>
        <begin position="290"/>
        <end position="324"/>
    </location>
</feature>
<dbReference type="Proteomes" id="UP000013827">
    <property type="component" value="Unassembled WGS sequence"/>
</dbReference>
<dbReference type="PANTHER" id="PTHR12606:SF1">
    <property type="entry name" value="UBIQUITIN-LIKE-SPECIFIC PROTEASE 1A"/>
    <property type="match status" value="1"/>
</dbReference>
<organism evidence="8 9">
    <name type="scientific">Emiliania huxleyi (strain CCMP1516)</name>
    <dbReference type="NCBI Taxonomy" id="280463"/>
    <lineage>
        <taxon>Eukaryota</taxon>
        <taxon>Haptista</taxon>
        <taxon>Haptophyta</taxon>
        <taxon>Prymnesiophyceae</taxon>
        <taxon>Isochrysidales</taxon>
        <taxon>Noelaerhabdaceae</taxon>
        <taxon>Emiliania</taxon>
    </lineage>
</organism>